<accession>A0A2H0YWK1</accession>
<dbReference type="Pfam" id="PF06182">
    <property type="entry name" value="ABC2_membrane_6"/>
    <property type="match status" value="1"/>
</dbReference>
<feature type="transmembrane region" description="Helical" evidence="1">
    <location>
        <begin position="230"/>
        <end position="247"/>
    </location>
</feature>
<proteinExistence type="predicted"/>
<evidence type="ECO:0000256" key="1">
    <source>
        <dbReference type="SAM" id="Phobius"/>
    </source>
</evidence>
<feature type="transmembrane region" description="Helical" evidence="1">
    <location>
        <begin position="26"/>
        <end position="50"/>
    </location>
</feature>
<gene>
    <name evidence="2" type="ORF">COT24_05290</name>
</gene>
<feature type="transmembrane region" description="Helical" evidence="1">
    <location>
        <begin position="62"/>
        <end position="80"/>
    </location>
</feature>
<keyword evidence="1" id="KW-1133">Transmembrane helix</keyword>
<comment type="caution">
    <text evidence="2">The sequence shown here is derived from an EMBL/GenBank/DDBJ whole genome shotgun (WGS) entry which is preliminary data.</text>
</comment>
<dbReference type="EMBL" id="PEXU01000057">
    <property type="protein sequence ID" value="PIS42122.1"/>
    <property type="molecule type" value="Genomic_DNA"/>
</dbReference>
<feature type="transmembrane region" description="Helical" evidence="1">
    <location>
        <begin position="147"/>
        <end position="177"/>
    </location>
</feature>
<evidence type="ECO:0000313" key="2">
    <source>
        <dbReference type="EMBL" id="PIS42122.1"/>
    </source>
</evidence>
<evidence type="ECO:0008006" key="4">
    <source>
        <dbReference type="Google" id="ProtNLM"/>
    </source>
</evidence>
<protein>
    <recommendedName>
        <fullName evidence="4">ABC transporter permease</fullName>
    </recommendedName>
</protein>
<dbReference type="PANTHER" id="PTHR36833:SF2">
    <property type="entry name" value="SLR0610 PROTEIN"/>
    <property type="match status" value="1"/>
</dbReference>
<reference evidence="2 3" key="1">
    <citation type="submission" date="2017-09" db="EMBL/GenBank/DDBJ databases">
        <title>Depth-based differentiation of microbial function through sediment-hosted aquifers and enrichment of novel symbionts in the deep terrestrial subsurface.</title>
        <authorList>
            <person name="Probst A.J."/>
            <person name="Ladd B."/>
            <person name="Jarett J.K."/>
            <person name="Geller-Mcgrath D.E."/>
            <person name="Sieber C.M."/>
            <person name="Emerson J.B."/>
            <person name="Anantharaman K."/>
            <person name="Thomas B.C."/>
            <person name="Malmstrom R."/>
            <person name="Stieglmeier M."/>
            <person name="Klingl A."/>
            <person name="Woyke T."/>
            <person name="Ryan C.M."/>
            <person name="Banfield J.F."/>
        </authorList>
    </citation>
    <scope>NUCLEOTIDE SEQUENCE [LARGE SCALE GENOMIC DNA]</scope>
    <source>
        <strain evidence="2">CG08_land_8_20_14_0_20_40_16</strain>
    </source>
</reference>
<feature type="transmembrane region" description="Helical" evidence="1">
    <location>
        <begin position="198"/>
        <end position="218"/>
    </location>
</feature>
<keyword evidence="1" id="KW-0472">Membrane</keyword>
<keyword evidence="1" id="KW-0812">Transmembrane</keyword>
<dbReference type="Proteomes" id="UP000231542">
    <property type="component" value="Unassembled WGS sequence"/>
</dbReference>
<dbReference type="AlphaFoldDB" id="A0A2H0YWK1"/>
<evidence type="ECO:0000313" key="3">
    <source>
        <dbReference type="Proteomes" id="UP000231542"/>
    </source>
</evidence>
<organism evidence="2 3">
    <name type="scientific">Candidatus Kerfeldbacteria bacterium CG08_land_8_20_14_0_20_40_16</name>
    <dbReference type="NCBI Taxonomy" id="2014244"/>
    <lineage>
        <taxon>Bacteria</taxon>
        <taxon>Candidatus Kerfeldiibacteriota</taxon>
    </lineage>
</organism>
<sequence length="263" mass="30665">MKKYLKIIWIFSKVNLQNQMAYRPSFFLAVLGKATRMLILILLFRVIYFNTPLLAGWEYKDVFLLAITYLTVESTILTTFHRNLSYYLPDLLKKGDFDFLLTKPLNPLFYSSFRIIDLMDLTSSSLVIFLWYYYFTHYASAFSFLSFILYLILLGFGLIFLFSLLVIFASSAFWTINATGLGRFFEDIIRTGRFPTDVFKGAFSFLFLYVFPIATIATVPSKAFLGTTNWPYYVYLVVFTFILTLISKKVWNYALKHYSSASS</sequence>
<dbReference type="PANTHER" id="PTHR36833">
    <property type="entry name" value="SLR0610 PROTEIN-RELATED"/>
    <property type="match status" value="1"/>
</dbReference>
<name>A0A2H0YWK1_9BACT</name>
<dbReference type="InterPro" id="IPR010390">
    <property type="entry name" value="ABC-2_transporter-like"/>
</dbReference>